<evidence type="ECO:0000256" key="1">
    <source>
        <dbReference type="ARBA" id="ARBA00005495"/>
    </source>
</evidence>
<reference evidence="6 7" key="1">
    <citation type="journal article" date="2013" name="Biodegradation">
        <title>Quantitative proteomic analysis of ibuprofen-degrading Patulibacter sp. strain I11.</title>
        <authorList>
            <person name="Almeida B."/>
            <person name="Kjeldal H."/>
            <person name="Lolas I."/>
            <person name="Knudsen A.D."/>
            <person name="Carvalho G."/>
            <person name="Nielsen K.L."/>
            <person name="Barreto Crespo M.T."/>
            <person name="Stensballe A."/>
            <person name="Nielsen J.L."/>
        </authorList>
    </citation>
    <scope>NUCLEOTIDE SEQUENCE [LARGE SCALE GENOMIC DNA]</scope>
    <source>
        <strain evidence="6 7">I11</strain>
    </source>
</reference>
<dbReference type="Pfam" id="PF04828">
    <property type="entry name" value="GFA"/>
    <property type="match status" value="1"/>
</dbReference>
<feature type="domain" description="CENP-V/GFA" evidence="5">
    <location>
        <begin position="3"/>
        <end position="71"/>
    </location>
</feature>
<feature type="region of interest" description="Disordered" evidence="4">
    <location>
        <begin position="76"/>
        <end position="95"/>
    </location>
</feature>
<sequence length="95" mass="10528">MAVEDLHVTGETKVFDTIGSDRGQPAHRHFCPNCGSPIMSILADADEVAWIKAGTLDDGSWLVPELEAWTDSAQPWARTPERDDRGYFPRGLDTE</sequence>
<dbReference type="GO" id="GO:0046872">
    <property type="term" value="F:metal ion binding"/>
    <property type="evidence" value="ECO:0007669"/>
    <property type="project" value="UniProtKB-KW"/>
</dbReference>
<dbReference type="InterPro" id="IPR006913">
    <property type="entry name" value="CENP-V/GFA"/>
</dbReference>
<protein>
    <submittedName>
        <fullName evidence="6">Gfa-like protein</fullName>
    </submittedName>
</protein>
<evidence type="ECO:0000313" key="6">
    <source>
        <dbReference type="EMBL" id="EHN11015.1"/>
    </source>
</evidence>
<keyword evidence="3" id="KW-0862">Zinc</keyword>
<dbReference type="InterPro" id="IPR011057">
    <property type="entry name" value="Mss4-like_sf"/>
</dbReference>
<evidence type="ECO:0000313" key="7">
    <source>
        <dbReference type="Proteomes" id="UP000005143"/>
    </source>
</evidence>
<dbReference type="Proteomes" id="UP000005143">
    <property type="component" value="Unassembled WGS sequence"/>
</dbReference>
<dbReference type="AlphaFoldDB" id="H0E5Q2"/>
<organism evidence="6 7">
    <name type="scientific">Patulibacter medicamentivorans</name>
    <dbReference type="NCBI Taxonomy" id="1097667"/>
    <lineage>
        <taxon>Bacteria</taxon>
        <taxon>Bacillati</taxon>
        <taxon>Actinomycetota</taxon>
        <taxon>Thermoleophilia</taxon>
        <taxon>Solirubrobacterales</taxon>
        <taxon>Patulibacteraceae</taxon>
        <taxon>Patulibacter</taxon>
    </lineage>
</organism>
<evidence type="ECO:0000256" key="4">
    <source>
        <dbReference type="SAM" id="MobiDB-lite"/>
    </source>
</evidence>
<feature type="compositionally biased region" description="Basic and acidic residues" evidence="4">
    <location>
        <begin position="79"/>
        <end position="95"/>
    </location>
</feature>
<dbReference type="GO" id="GO:0016846">
    <property type="term" value="F:carbon-sulfur lyase activity"/>
    <property type="evidence" value="ECO:0007669"/>
    <property type="project" value="InterPro"/>
</dbReference>
<evidence type="ECO:0000259" key="5">
    <source>
        <dbReference type="Pfam" id="PF04828"/>
    </source>
</evidence>
<evidence type="ECO:0000256" key="2">
    <source>
        <dbReference type="ARBA" id="ARBA00022723"/>
    </source>
</evidence>
<proteinExistence type="inferred from homology"/>
<dbReference type="EMBL" id="AGUD01000192">
    <property type="protein sequence ID" value="EHN11015.1"/>
    <property type="molecule type" value="Genomic_DNA"/>
</dbReference>
<evidence type="ECO:0000256" key="3">
    <source>
        <dbReference type="ARBA" id="ARBA00022833"/>
    </source>
</evidence>
<keyword evidence="7" id="KW-1185">Reference proteome</keyword>
<accession>H0E5Q2</accession>
<comment type="similarity">
    <text evidence="1">Belongs to the Gfa family.</text>
</comment>
<dbReference type="SUPFAM" id="SSF51316">
    <property type="entry name" value="Mss4-like"/>
    <property type="match status" value="1"/>
</dbReference>
<dbReference type="Gene3D" id="3.90.1590.10">
    <property type="entry name" value="glutathione-dependent formaldehyde- activating enzyme (gfa)"/>
    <property type="match status" value="1"/>
</dbReference>
<comment type="caution">
    <text evidence="6">The sequence shown here is derived from an EMBL/GenBank/DDBJ whole genome shotgun (WGS) entry which is preliminary data.</text>
</comment>
<name>H0E5Q2_9ACTN</name>
<gene>
    <name evidence="6" type="ORF">PAI11_21490</name>
</gene>
<keyword evidence="2" id="KW-0479">Metal-binding</keyword>